<dbReference type="InterPro" id="IPR045851">
    <property type="entry name" value="AMP-bd_C_sf"/>
</dbReference>
<evidence type="ECO:0000313" key="6">
    <source>
        <dbReference type="EMBL" id="OKP79496.1"/>
    </source>
</evidence>
<keyword evidence="4" id="KW-0511">Multifunctional enzyme</keyword>
<dbReference type="CDD" id="cd05930">
    <property type="entry name" value="A_NRPS"/>
    <property type="match status" value="1"/>
</dbReference>
<organism evidence="6 7">
    <name type="scientific">Paenibacillus helianthi</name>
    <dbReference type="NCBI Taxonomy" id="1349432"/>
    <lineage>
        <taxon>Bacteria</taxon>
        <taxon>Bacillati</taxon>
        <taxon>Bacillota</taxon>
        <taxon>Bacilli</taxon>
        <taxon>Bacillales</taxon>
        <taxon>Paenibacillaceae</taxon>
        <taxon>Paenibacillus</taxon>
    </lineage>
</organism>
<comment type="caution">
    <text evidence="6">The sequence shown here is derived from an EMBL/GenBank/DDBJ whole genome shotgun (WGS) entry which is preliminary data.</text>
</comment>
<dbReference type="InterPro" id="IPR001242">
    <property type="entry name" value="Condensation_dom"/>
</dbReference>
<dbReference type="SUPFAM" id="SSF56801">
    <property type="entry name" value="Acetyl-CoA synthetase-like"/>
    <property type="match status" value="1"/>
</dbReference>
<reference evidence="6 7" key="1">
    <citation type="submission" date="2016-03" db="EMBL/GenBank/DDBJ databases">
        <authorList>
            <person name="Sant'Anna F.H."/>
            <person name="Ambrosini A."/>
            <person name="Souza R."/>
            <person name="Bach E."/>
            <person name="Fernandes G."/>
            <person name="Balsanelli E."/>
            <person name="Baura V.A."/>
            <person name="Souza E.M."/>
            <person name="Passaglia L."/>
        </authorList>
    </citation>
    <scope>NUCLEOTIDE SEQUENCE [LARGE SCALE GENOMIC DNA]</scope>
    <source>
        <strain evidence="6 7">P26E</strain>
    </source>
</reference>
<protein>
    <submittedName>
        <fullName evidence="6">Non-ribosomal peptide synthetase</fullName>
    </submittedName>
</protein>
<comment type="similarity">
    <text evidence="1">Belongs to the ATP-dependent AMP-binding enzyme family.</text>
</comment>
<dbReference type="Gene3D" id="1.10.1200.10">
    <property type="entry name" value="ACP-like"/>
    <property type="match status" value="1"/>
</dbReference>
<dbReference type="SUPFAM" id="SSF47336">
    <property type="entry name" value="ACP-like"/>
    <property type="match status" value="1"/>
</dbReference>
<dbReference type="Pfam" id="PF00501">
    <property type="entry name" value="AMP-binding"/>
    <property type="match status" value="1"/>
</dbReference>
<keyword evidence="7" id="KW-1185">Reference proteome</keyword>
<dbReference type="Pfam" id="PF00668">
    <property type="entry name" value="Condensation"/>
    <property type="match status" value="1"/>
</dbReference>
<accession>A0ABX3EFZ9</accession>
<dbReference type="InterPro" id="IPR025110">
    <property type="entry name" value="AMP-bd_C"/>
</dbReference>
<feature type="domain" description="Carrier" evidence="5">
    <location>
        <begin position="777"/>
        <end position="852"/>
    </location>
</feature>
<dbReference type="PANTHER" id="PTHR45527">
    <property type="entry name" value="NONRIBOSOMAL PEPTIDE SYNTHETASE"/>
    <property type="match status" value="1"/>
</dbReference>
<dbReference type="EMBL" id="LVWI01000092">
    <property type="protein sequence ID" value="OKP79496.1"/>
    <property type="molecule type" value="Genomic_DNA"/>
</dbReference>
<keyword evidence="2" id="KW-0677">Repeat</keyword>
<dbReference type="Gene3D" id="3.40.50.980">
    <property type="match status" value="2"/>
</dbReference>
<dbReference type="InterPro" id="IPR000873">
    <property type="entry name" value="AMP-dep_synth/lig_dom"/>
</dbReference>
<dbReference type="Gene3D" id="2.30.38.10">
    <property type="entry name" value="Luciferase, Domain 3"/>
    <property type="match status" value="1"/>
</dbReference>
<sequence>MKPTLNHNIILNSYDFRVEEQYWRDKLSGMDHTLSLIRNYSPPSITTESSSYEESAFEVPNQTFQLIKKQYSSHPVKLFLYLLSNYFVLIRRYKRMEDLIILTPVFHHPLPLNSLNFGLPLRTTFDESLNLAALMKLLKEVMKEATDHHNFPFAKIVEFLGLDQEKLTSVLDTAFMMEGMQDESALVQLPAALSFIVNESNVGITGRVKYRAGAYTTEFINTMIGHYLRLLEESAEDANKTIASMEMVTTMERHELLLVRNQTDRSYSLSDPIYRRIEQQAKQTPFNTAVVYGNESLTYHALNEKANALAWKLHDRGIGRGSYIPVLIGHGLNLPLALLAVMKTGAAFVPLDGTGPVERLRTLLADLDAHAVLISGEQPTDMELSDKMIVVDYTELSPTLLELAHTAAPEDPIYVIYTSGSTGKPKGAIIPHIGITNRFQWMDEHFGCSQQDAILQTTPHIYDSAVWQLFWPLLHGGRTVLPTPEFQMTLTDVLDIVSSQKITITDFVPSLFNLLVEQMEFKDNISKDMKSLRHLIIGGEEMTSRSVKAFQKRFPDIRMTNLYGPTETSIGVIYFEVSHDHEGAIPIGRPIANAKILLLDEHRNLTPLGQQGEIYITGHCLGLGYLYNPDKTAENFVENPYPEIGYSKLYKTGDLGRYDINALIRFEGRIDHQIKVNGHRVEIGEIEAALLANPELKEAAVIFNEQKRMLVAFYVPRDKGTTPNELNAYLHERLPRYMVPSLFLKLEKMPLMKSGKIDRKELAAISDRREPDTDYEPPRNQMEQQLEEIWKEVLGLSRVSINDSFLQIGGNSLLILKVHAQIVERIDASLTVAQLFTFHSIATLADFLERQGAPIKEAELELQTSQADILSLLRKVKEGVITAEEGAQQLE</sequence>
<dbReference type="InterPro" id="IPR009081">
    <property type="entry name" value="PP-bd_ACP"/>
</dbReference>
<dbReference type="InterPro" id="IPR010071">
    <property type="entry name" value="AA_adenyl_dom"/>
</dbReference>
<dbReference type="Gene3D" id="3.30.559.30">
    <property type="entry name" value="Nonribosomal peptide synthetase, condensation domain"/>
    <property type="match status" value="1"/>
</dbReference>
<evidence type="ECO:0000313" key="7">
    <source>
        <dbReference type="Proteomes" id="UP000186058"/>
    </source>
</evidence>
<evidence type="ECO:0000256" key="4">
    <source>
        <dbReference type="ARBA" id="ARBA00023268"/>
    </source>
</evidence>
<keyword evidence="3" id="KW-0045">Antibiotic biosynthesis</keyword>
<dbReference type="SUPFAM" id="SSF52777">
    <property type="entry name" value="CoA-dependent acyltransferases"/>
    <property type="match status" value="1"/>
</dbReference>
<evidence type="ECO:0000256" key="1">
    <source>
        <dbReference type="ARBA" id="ARBA00006432"/>
    </source>
</evidence>
<dbReference type="Proteomes" id="UP000186058">
    <property type="component" value="Unassembled WGS sequence"/>
</dbReference>
<evidence type="ECO:0000259" key="5">
    <source>
        <dbReference type="PROSITE" id="PS50075"/>
    </source>
</evidence>
<dbReference type="PANTHER" id="PTHR45527:SF1">
    <property type="entry name" value="FATTY ACID SYNTHASE"/>
    <property type="match status" value="1"/>
</dbReference>
<gene>
    <name evidence="6" type="ORF">A3844_28630</name>
</gene>
<dbReference type="InterPro" id="IPR036736">
    <property type="entry name" value="ACP-like_sf"/>
</dbReference>
<name>A0ABX3EFZ9_9BACL</name>
<evidence type="ECO:0000256" key="3">
    <source>
        <dbReference type="ARBA" id="ARBA00023194"/>
    </source>
</evidence>
<proteinExistence type="inferred from homology"/>
<dbReference type="NCBIfam" id="TIGR01733">
    <property type="entry name" value="AA-adenyl-dom"/>
    <property type="match status" value="1"/>
</dbReference>
<dbReference type="Pfam" id="PF13193">
    <property type="entry name" value="AMP-binding_C"/>
    <property type="match status" value="1"/>
</dbReference>
<dbReference type="Gene3D" id="3.30.300.30">
    <property type="match status" value="1"/>
</dbReference>
<dbReference type="InterPro" id="IPR020845">
    <property type="entry name" value="AMP-binding_CS"/>
</dbReference>
<dbReference type="RefSeq" id="WP_074109321.1">
    <property type="nucleotide sequence ID" value="NZ_LVWI01000092.1"/>
</dbReference>
<dbReference type="Pfam" id="PF00550">
    <property type="entry name" value="PP-binding"/>
    <property type="match status" value="1"/>
</dbReference>
<dbReference type="PROSITE" id="PS00455">
    <property type="entry name" value="AMP_BINDING"/>
    <property type="match status" value="1"/>
</dbReference>
<evidence type="ECO:0000256" key="2">
    <source>
        <dbReference type="ARBA" id="ARBA00022737"/>
    </source>
</evidence>
<dbReference type="PROSITE" id="PS50075">
    <property type="entry name" value="CARRIER"/>
    <property type="match status" value="1"/>
</dbReference>